<dbReference type="EMBL" id="JBHTEE010000001">
    <property type="protein sequence ID" value="MFC7604895.1"/>
    <property type="molecule type" value="Genomic_DNA"/>
</dbReference>
<evidence type="ECO:0000256" key="4">
    <source>
        <dbReference type="PROSITE-ProRule" id="PRU00335"/>
    </source>
</evidence>
<accession>A0ABW2TA68</accession>
<protein>
    <submittedName>
        <fullName evidence="7">TetR/AcrR family transcriptional regulator C-terminal domain-containing protein</fullName>
    </submittedName>
</protein>
<dbReference type="CDD" id="cd07377">
    <property type="entry name" value="WHTH_GntR"/>
    <property type="match status" value="1"/>
</dbReference>
<evidence type="ECO:0000256" key="2">
    <source>
        <dbReference type="ARBA" id="ARBA00023125"/>
    </source>
</evidence>
<dbReference type="InterPro" id="IPR050109">
    <property type="entry name" value="HTH-type_TetR-like_transc_reg"/>
</dbReference>
<feature type="domain" description="HTH gntR-type" evidence="5">
    <location>
        <begin position="5"/>
        <end position="73"/>
    </location>
</feature>
<name>A0ABW2TA68_9ACTN</name>
<dbReference type="SUPFAM" id="SSF46689">
    <property type="entry name" value="Homeodomain-like"/>
    <property type="match status" value="1"/>
</dbReference>
<gene>
    <name evidence="7" type="ORF">ACFQVD_32800</name>
</gene>
<feature type="DNA-binding region" description="H-T-H motif" evidence="4">
    <location>
        <begin position="110"/>
        <end position="129"/>
    </location>
</feature>
<dbReference type="PANTHER" id="PTHR30055:SF151">
    <property type="entry name" value="TRANSCRIPTIONAL REGULATORY PROTEIN"/>
    <property type="match status" value="1"/>
</dbReference>
<dbReference type="InterPro" id="IPR000524">
    <property type="entry name" value="Tscrpt_reg_HTH_GntR"/>
</dbReference>
<evidence type="ECO:0000259" key="6">
    <source>
        <dbReference type="PROSITE" id="PS50977"/>
    </source>
</evidence>
<dbReference type="PROSITE" id="PS50977">
    <property type="entry name" value="HTH_TETR_2"/>
    <property type="match status" value="1"/>
</dbReference>
<dbReference type="RefSeq" id="WP_343979295.1">
    <property type="nucleotide sequence ID" value="NZ_BAAAGK010000179.1"/>
</dbReference>
<dbReference type="InterPro" id="IPR036271">
    <property type="entry name" value="Tet_transcr_reg_TetR-rel_C_sf"/>
</dbReference>
<dbReference type="InterPro" id="IPR009057">
    <property type="entry name" value="Homeodomain-like_sf"/>
</dbReference>
<dbReference type="Proteomes" id="UP001596514">
    <property type="component" value="Unassembled WGS sequence"/>
</dbReference>
<dbReference type="SMART" id="SM00345">
    <property type="entry name" value="HTH_GNTR"/>
    <property type="match status" value="1"/>
</dbReference>
<keyword evidence="1" id="KW-0805">Transcription regulation</keyword>
<dbReference type="Pfam" id="PF02909">
    <property type="entry name" value="TetR_C_1"/>
    <property type="match status" value="1"/>
</dbReference>
<comment type="caution">
    <text evidence="7">The sequence shown here is derived from an EMBL/GenBank/DDBJ whole genome shotgun (WGS) entry which is preliminary data.</text>
</comment>
<proteinExistence type="predicted"/>
<dbReference type="PROSITE" id="PS50949">
    <property type="entry name" value="HTH_GNTR"/>
    <property type="match status" value="1"/>
</dbReference>
<evidence type="ECO:0000256" key="3">
    <source>
        <dbReference type="ARBA" id="ARBA00023163"/>
    </source>
</evidence>
<keyword evidence="3" id="KW-0804">Transcription</keyword>
<dbReference type="Gene3D" id="1.10.10.10">
    <property type="entry name" value="Winged helix-like DNA-binding domain superfamily/Winged helix DNA-binding domain"/>
    <property type="match status" value="1"/>
</dbReference>
<reference evidence="8" key="1">
    <citation type="journal article" date="2019" name="Int. J. Syst. Evol. Microbiol.">
        <title>The Global Catalogue of Microorganisms (GCM) 10K type strain sequencing project: providing services to taxonomists for standard genome sequencing and annotation.</title>
        <authorList>
            <consortium name="The Broad Institute Genomics Platform"/>
            <consortium name="The Broad Institute Genome Sequencing Center for Infectious Disease"/>
            <person name="Wu L."/>
            <person name="Ma J."/>
        </authorList>
    </citation>
    <scope>NUCLEOTIDE SEQUENCE [LARGE SCALE GENOMIC DNA]</scope>
    <source>
        <strain evidence="8">JCM 10083</strain>
    </source>
</reference>
<evidence type="ECO:0000313" key="8">
    <source>
        <dbReference type="Proteomes" id="UP001596514"/>
    </source>
</evidence>
<dbReference type="SUPFAM" id="SSF48498">
    <property type="entry name" value="Tetracyclin repressor-like, C-terminal domain"/>
    <property type="match status" value="1"/>
</dbReference>
<dbReference type="InterPro" id="IPR036388">
    <property type="entry name" value="WH-like_DNA-bd_sf"/>
</dbReference>
<dbReference type="InterPro" id="IPR036390">
    <property type="entry name" value="WH_DNA-bd_sf"/>
</dbReference>
<evidence type="ECO:0000256" key="1">
    <source>
        <dbReference type="ARBA" id="ARBA00023015"/>
    </source>
</evidence>
<organism evidence="7 8">
    <name type="scientific">Streptosporangium amethystogenes subsp. fukuiense</name>
    <dbReference type="NCBI Taxonomy" id="698418"/>
    <lineage>
        <taxon>Bacteria</taxon>
        <taxon>Bacillati</taxon>
        <taxon>Actinomycetota</taxon>
        <taxon>Actinomycetes</taxon>
        <taxon>Streptosporangiales</taxon>
        <taxon>Streptosporangiaceae</taxon>
        <taxon>Streptosporangium</taxon>
    </lineage>
</organism>
<dbReference type="Gene3D" id="1.10.10.60">
    <property type="entry name" value="Homeodomain-like"/>
    <property type="match status" value="1"/>
</dbReference>
<dbReference type="InterPro" id="IPR004111">
    <property type="entry name" value="Repressor_TetR_C"/>
</dbReference>
<keyword evidence="8" id="KW-1185">Reference proteome</keyword>
<evidence type="ECO:0000313" key="7">
    <source>
        <dbReference type="EMBL" id="MFC7604895.1"/>
    </source>
</evidence>
<dbReference type="PANTHER" id="PTHR30055">
    <property type="entry name" value="HTH-TYPE TRANSCRIPTIONAL REGULATOR RUTR"/>
    <property type="match status" value="1"/>
</dbReference>
<dbReference type="Pfam" id="PF00392">
    <property type="entry name" value="GntR"/>
    <property type="match status" value="1"/>
</dbReference>
<sequence length="309" mass="33452">MDGTEPPYLRIAAELRRRITTGRLRPGDRVPSTRQIIREWGVAMATAGKVLATLRQEGLVRVAPGVGTIVADGAVTDTGPPHRPAPELTSERIVRAAIGIADVEGLATLSMRRIATDLEVSAMSLYRHVAGKEELLMLMADTVLAECALSESPAGWRARLELIARAQWALYHRHPWLAQVTSFTRPMPTANAMALGEWAMRAVDGLGLVPATMVHVYVTVANYVRGTAINLEAETEAVQQTGITDQEWLDTAVLPRMAEFPLLSSIPPDSLDLDTLFEFGLRCLLDGLGVLIEAPGPPVTSLHGDRQGT</sequence>
<evidence type="ECO:0000259" key="5">
    <source>
        <dbReference type="PROSITE" id="PS50949"/>
    </source>
</evidence>
<keyword evidence="2 4" id="KW-0238">DNA-binding</keyword>
<dbReference type="InterPro" id="IPR001647">
    <property type="entry name" value="HTH_TetR"/>
</dbReference>
<dbReference type="SUPFAM" id="SSF46785">
    <property type="entry name" value="Winged helix' DNA-binding domain"/>
    <property type="match status" value="1"/>
</dbReference>
<feature type="domain" description="HTH tetR-type" evidence="6">
    <location>
        <begin position="87"/>
        <end position="147"/>
    </location>
</feature>
<dbReference type="Gene3D" id="1.10.357.10">
    <property type="entry name" value="Tetracycline Repressor, domain 2"/>
    <property type="match status" value="1"/>
</dbReference>